<dbReference type="InterPro" id="IPR024072">
    <property type="entry name" value="DHFR-like_dom_sf"/>
</dbReference>
<comment type="function">
    <text evidence="7 8">Key enzyme in folate metabolism. Catalyzes an essential reaction for de novo glycine and purine synthesis, and for DNA precursor synthesis.</text>
</comment>
<dbReference type="GO" id="GO:0004146">
    <property type="term" value="F:dihydrofolate reductase activity"/>
    <property type="evidence" value="ECO:0007669"/>
    <property type="project" value="UniProtKB-EC"/>
</dbReference>
<dbReference type="Pfam" id="PF00186">
    <property type="entry name" value="DHFR_1"/>
    <property type="match status" value="1"/>
</dbReference>
<organism evidence="11 12">
    <name type="scientific">Candidatus Danuiimicrobium aquiferis</name>
    <dbReference type="NCBI Taxonomy" id="1801832"/>
    <lineage>
        <taxon>Bacteria</taxon>
        <taxon>Pseudomonadati</taxon>
        <taxon>Candidatus Omnitrophota</taxon>
        <taxon>Candidatus Danuiimicrobium</taxon>
    </lineage>
</organism>
<evidence type="ECO:0000259" key="10">
    <source>
        <dbReference type="PROSITE" id="PS51330"/>
    </source>
</evidence>
<evidence type="ECO:0000313" key="12">
    <source>
        <dbReference type="Proteomes" id="UP000178187"/>
    </source>
</evidence>
<sequence>MLYQILAVAKNRVIGIQNRLPWHFPSDFKHFKETTMGQTVLMGLNTYKSLPKVLPGRENFVLNWTTDGFKDEGHLRFFNSIERALHAVKTEHCFIVGGASLYQQTLLMVDGIYLTEIHADFEGDAYYPVLPQYFKEKSRLKLQDHPVLEVVYYENTQKKNI</sequence>
<dbReference type="GO" id="GO:0005829">
    <property type="term" value="C:cytosol"/>
    <property type="evidence" value="ECO:0007669"/>
    <property type="project" value="TreeGrafter"/>
</dbReference>
<dbReference type="GO" id="GO:0046654">
    <property type="term" value="P:tetrahydrofolate biosynthetic process"/>
    <property type="evidence" value="ECO:0007669"/>
    <property type="project" value="UniProtKB-UniPathway"/>
</dbReference>
<protein>
    <recommendedName>
        <fullName evidence="3 8">Dihydrofolate reductase</fullName>
        <ecNumber evidence="3 8">1.5.1.3</ecNumber>
    </recommendedName>
</protein>
<dbReference type="GO" id="GO:0046655">
    <property type="term" value="P:folic acid metabolic process"/>
    <property type="evidence" value="ECO:0007669"/>
    <property type="project" value="TreeGrafter"/>
</dbReference>
<dbReference type="EC" id="1.5.1.3" evidence="3 8"/>
<dbReference type="GO" id="GO:0050661">
    <property type="term" value="F:NADP binding"/>
    <property type="evidence" value="ECO:0007669"/>
    <property type="project" value="InterPro"/>
</dbReference>
<evidence type="ECO:0000256" key="7">
    <source>
        <dbReference type="ARBA" id="ARBA00025067"/>
    </source>
</evidence>
<evidence type="ECO:0000256" key="8">
    <source>
        <dbReference type="PIRNR" id="PIRNR000194"/>
    </source>
</evidence>
<dbReference type="InterPro" id="IPR017925">
    <property type="entry name" value="DHFR_CS"/>
</dbReference>
<dbReference type="PROSITE" id="PS51330">
    <property type="entry name" value="DHFR_2"/>
    <property type="match status" value="1"/>
</dbReference>
<dbReference type="InterPro" id="IPR012259">
    <property type="entry name" value="DHFR"/>
</dbReference>
<dbReference type="PROSITE" id="PS00075">
    <property type="entry name" value="DHFR_1"/>
    <property type="match status" value="1"/>
</dbReference>
<comment type="pathway">
    <text evidence="1 8">Cofactor biosynthesis; tetrahydrofolate biosynthesis; 5,6,7,8-tetrahydrofolate from 7,8-dihydrofolate: step 1/1.</text>
</comment>
<evidence type="ECO:0000313" key="11">
    <source>
        <dbReference type="EMBL" id="OGW98349.1"/>
    </source>
</evidence>
<dbReference type="Proteomes" id="UP000178187">
    <property type="component" value="Unassembled WGS sequence"/>
</dbReference>
<evidence type="ECO:0000256" key="9">
    <source>
        <dbReference type="RuleBase" id="RU004474"/>
    </source>
</evidence>
<keyword evidence="4 8" id="KW-0554">One-carbon metabolism</keyword>
<evidence type="ECO:0000256" key="3">
    <source>
        <dbReference type="ARBA" id="ARBA00012856"/>
    </source>
</evidence>
<dbReference type="SUPFAM" id="SSF53597">
    <property type="entry name" value="Dihydrofolate reductase-like"/>
    <property type="match status" value="1"/>
</dbReference>
<dbReference type="PANTHER" id="PTHR48069:SF3">
    <property type="entry name" value="DIHYDROFOLATE REDUCTASE"/>
    <property type="match status" value="1"/>
</dbReference>
<dbReference type="Gene3D" id="3.40.430.10">
    <property type="entry name" value="Dihydrofolate Reductase, subunit A"/>
    <property type="match status" value="1"/>
</dbReference>
<dbReference type="GO" id="GO:0006730">
    <property type="term" value="P:one-carbon metabolic process"/>
    <property type="evidence" value="ECO:0007669"/>
    <property type="project" value="UniProtKB-KW"/>
</dbReference>
<name>A0A1G1L0E4_9BACT</name>
<dbReference type="PANTHER" id="PTHR48069">
    <property type="entry name" value="DIHYDROFOLATE REDUCTASE"/>
    <property type="match status" value="1"/>
</dbReference>
<comment type="catalytic activity">
    <reaction evidence="8">
        <text>(6S)-5,6,7,8-tetrahydrofolate + NADP(+) = 7,8-dihydrofolate + NADPH + H(+)</text>
        <dbReference type="Rhea" id="RHEA:15009"/>
        <dbReference type="ChEBI" id="CHEBI:15378"/>
        <dbReference type="ChEBI" id="CHEBI:57451"/>
        <dbReference type="ChEBI" id="CHEBI:57453"/>
        <dbReference type="ChEBI" id="CHEBI:57783"/>
        <dbReference type="ChEBI" id="CHEBI:58349"/>
        <dbReference type="EC" id="1.5.1.3"/>
    </reaction>
</comment>
<dbReference type="PRINTS" id="PR00070">
    <property type="entry name" value="DHFR"/>
</dbReference>
<comment type="caution">
    <text evidence="11">The sequence shown here is derived from an EMBL/GenBank/DDBJ whole genome shotgun (WGS) entry which is preliminary data.</text>
</comment>
<evidence type="ECO:0000256" key="4">
    <source>
        <dbReference type="ARBA" id="ARBA00022563"/>
    </source>
</evidence>
<reference evidence="11 12" key="1">
    <citation type="journal article" date="2016" name="Nat. Commun.">
        <title>Thousands of microbial genomes shed light on interconnected biogeochemical processes in an aquifer system.</title>
        <authorList>
            <person name="Anantharaman K."/>
            <person name="Brown C.T."/>
            <person name="Hug L.A."/>
            <person name="Sharon I."/>
            <person name="Castelle C.J."/>
            <person name="Probst A.J."/>
            <person name="Thomas B.C."/>
            <person name="Singh A."/>
            <person name="Wilkins M.J."/>
            <person name="Karaoz U."/>
            <person name="Brodie E.L."/>
            <person name="Williams K.H."/>
            <person name="Hubbard S.S."/>
            <person name="Banfield J.F."/>
        </authorList>
    </citation>
    <scope>NUCLEOTIDE SEQUENCE [LARGE SCALE GENOMIC DNA]</scope>
</reference>
<dbReference type="InterPro" id="IPR001796">
    <property type="entry name" value="DHFR_dom"/>
</dbReference>
<dbReference type="PIRSF" id="PIRSF000194">
    <property type="entry name" value="DHFR"/>
    <property type="match status" value="1"/>
</dbReference>
<keyword evidence="5 8" id="KW-0521">NADP</keyword>
<evidence type="ECO:0000256" key="2">
    <source>
        <dbReference type="ARBA" id="ARBA00009539"/>
    </source>
</evidence>
<dbReference type="GO" id="GO:0046452">
    <property type="term" value="P:dihydrofolate metabolic process"/>
    <property type="evidence" value="ECO:0007669"/>
    <property type="project" value="TreeGrafter"/>
</dbReference>
<proteinExistence type="inferred from homology"/>
<accession>A0A1G1L0E4</accession>
<comment type="similarity">
    <text evidence="2 8 9">Belongs to the dihydrofolate reductase family.</text>
</comment>
<evidence type="ECO:0000256" key="1">
    <source>
        <dbReference type="ARBA" id="ARBA00004903"/>
    </source>
</evidence>
<keyword evidence="6 8" id="KW-0560">Oxidoreductase</keyword>
<dbReference type="UniPathway" id="UPA00077">
    <property type="reaction ID" value="UER00158"/>
</dbReference>
<feature type="domain" description="DHFR" evidence="10">
    <location>
        <begin position="1"/>
        <end position="161"/>
    </location>
</feature>
<gene>
    <name evidence="11" type="ORF">A3G33_02625</name>
</gene>
<dbReference type="EMBL" id="MHFR01000034">
    <property type="protein sequence ID" value="OGW98349.1"/>
    <property type="molecule type" value="Genomic_DNA"/>
</dbReference>
<dbReference type="CDD" id="cd00209">
    <property type="entry name" value="DHFR"/>
    <property type="match status" value="1"/>
</dbReference>
<evidence type="ECO:0000256" key="5">
    <source>
        <dbReference type="ARBA" id="ARBA00022857"/>
    </source>
</evidence>
<evidence type="ECO:0000256" key="6">
    <source>
        <dbReference type="ARBA" id="ARBA00023002"/>
    </source>
</evidence>
<dbReference type="AlphaFoldDB" id="A0A1G1L0E4"/>